<evidence type="ECO:0000256" key="1">
    <source>
        <dbReference type="ARBA" id="ARBA00023015"/>
    </source>
</evidence>
<dbReference type="CDD" id="cd01575">
    <property type="entry name" value="PBP1_GntR"/>
    <property type="match status" value="1"/>
</dbReference>
<dbReference type="PANTHER" id="PTHR30146:SF33">
    <property type="entry name" value="TRANSCRIPTIONAL REGULATOR"/>
    <property type="match status" value="1"/>
</dbReference>
<dbReference type="CDD" id="cd01392">
    <property type="entry name" value="HTH_LacI"/>
    <property type="match status" value="1"/>
</dbReference>
<dbReference type="PANTHER" id="PTHR30146">
    <property type="entry name" value="LACI-RELATED TRANSCRIPTIONAL REPRESSOR"/>
    <property type="match status" value="1"/>
</dbReference>
<dbReference type="Pfam" id="PF00356">
    <property type="entry name" value="LacI"/>
    <property type="match status" value="1"/>
</dbReference>
<evidence type="ECO:0000313" key="6">
    <source>
        <dbReference type="Proteomes" id="UP000316688"/>
    </source>
</evidence>
<evidence type="ECO:0000256" key="3">
    <source>
        <dbReference type="ARBA" id="ARBA00023163"/>
    </source>
</evidence>
<reference evidence="5 6" key="1">
    <citation type="submission" date="2019-07" db="EMBL/GenBank/DDBJ databases">
        <title>Reclasification of Spiribacter aquaticus.</title>
        <authorList>
            <person name="Leon M.J."/>
            <person name="Sanchez-Porro C."/>
            <person name="Ventosa A."/>
        </authorList>
    </citation>
    <scope>NUCLEOTIDE SEQUENCE [LARGE SCALE GENOMIC DNA]</scope>
    <source>
        <strain evidence="5 6">SP30</strain>
    </source>
</reference>
<dbReference type="SUPFAM" id="SSF47413">
    <property type="entry name" value="lambda repressor-like DNA-binding domains"/>
    <property type="match status" value="1"/>
</dbReference>
<feature type="domain" description="HTH lacI-type" evidence="4">
    <location>
        <begin position="7"/>
        <end position="61"/>
    </location>
</feature>
<dbReference type="SUPFAM" id="SSF53822">
    <property type="entry name" value="Periplasmic binding protein-like I"/>
    <property type="match status" value="1"/>
</dbReference>
<sequence length="341" mass="36172">MDQHSPVRMEDVARVAGVSAITVSRVIHHPDKVADTTRERVLAAIETTGYVPNRVAGSLASNQTRIIGALVPTVTNSIFADTIDGLTDELGAQGYQLLLGATGYSLGEETRLINAILAQRPAGIVVTGLQHEPAAETLLRAARIPVVETWNVDGRPIDMAVGFSNFNACHAMVERLVARGARCIGYVGAPTLANDRAAQRVAGYRAAVTALGLEASDSLIYEGKFSFAAGAGRLRDLLASRPDVDAVFFGNDILALGALFECQRQGIRVPADLAIAGFDDVELAASVAPALTTVRIHRYEIGRQAAHKILERLQGDTTPPALSDLGFEIIERETTPDGGAD</sequence>
<dbReference type="Pfam" id="PF13377">
    <property type="entry name" value="Peripla_BP_3"/>
    <property type="match status" value="1"/>
</dbReference>
<keyword evidence="6" id="KW-1185">Reference proteome</keyword>
<organism evidence="5 6">
    <name type="scientific">Spiribacter aquaticus</name>
    <dbReference type="NCBI Taxonomy" id="1935996"/>
    <lineage>
        <taxon>Bacteria</taxon>
        <taxon>Pseudomonadati</taxon>
        <taxon>Pseudomonadota</taxon>
        <taxon>Gammaproteobacteria</taxon>
        <taxon>Chromatiales</taxon>
        <taxon>Ectothiorhodospiraceae</taxon>
        <taxon>Spiribacter</taxon>
    </lineage>
</organism>
<accession>A0A557RFC3</accession>
<dbReference type="Gene3D" id="3.40.50.2300">
    <property type="match status" value="2"/>
</dbReference>
<dbReference type="InterPro" id="IPR000843">
    <property type="entry name" value="HTH_LacI"/>
</dbReference>
<keyword evidence="3" id="KW-0804">Transcription</keyword>
<keyword evidence="1" id="KW-0805">Transcription regulation</keyword>
<evidence type="ECO:0000313" key="5">
    <source>
        <dbReference type="EMBL" id="TVO63829.1"/>
    </source>
</evidence>
<dbReference type="InterPro" id="IPR028082">
    <property type="entry name" value="Peripla_BP_I"/>
</dbReference>
<comment type="caution">
    <text evidence="5">The sequence shown here is derived from an EMBL/GenBank/DDBJ whole genome shotgun (WGS) entry which is preliminary data.</text>
</comment>
<dbReference type="RefSeq" id="WP_144348347.1">
    <property type="nucleotide sequence ID" value="NZ_VMKP01000004.1"/>
</dbReference>
<proteinExistence type="predicted"/>
<dbReference type="InterPro" id="IPR010982">
    <property type="entry name" value="Lambda_DNA-bd_dom_sf"/>
</dbReference>
<dbReference type="Proteomes" id="UP000316688">
    <property type="component" value="Unassembled WGS sequence"/>
</dbReference>
<gene>
    <name evidence="5" type="ORF">FPL11_09240</name>
</gene>
<evidence type="ECO:0000259" key="4">
    <source>
        <dbReference type="PROSITE" id="PS50932"/>
    </source>
</evidence>
<keyword evidence="2 5" id="KW-0238">DNA-binding</keyword>
<dbReference type="EMBL" id="VMKP01000004">
    <property type="protein sequence ID" value="TVO63829.1"/>
    <property type="molecule type" value="Genomic_DNA"/>
</dbReference>
<dbReference type="Gene3D" id="1.10.260.40">
    <property type="entry name" value="lambda repressor-like DNA-binding domains"/>
    <property type="match status" value="1"/>
</dbReference>
<protein>
    <submittedName>
        <fullName evidence="5">LacI family DNA-binding transcriptional regulator</fullName>
    </submittedName>
</protein>
<dbReference type="InterPro" id="IPR046335">
    <property type="entry name" value="LacI/GalR-like_sensor"/>
</dbReference>
<evidence type="ECO:0000256" key="2">
    <source>
        <dbReference type="ARBA" id="ARBA00023125"/>
    </source>
</evidence>
<dbReference type="SMART" id="SM00354">
    <property type="entry name" value="HTH_LACI"/>
    <property type="match status" value="1"/>
</dbReference>
<dbReference type="GO" id="GO:0003700">
    <property type="term" value="F:DNA-binding transcription factor activity"/>
    <property type="evidence" value="ECO:0007669"/>
    <property type="project" value="TreeGrafter"/>
</dbReference>
<dbReference type="PROSITE" id="PS00356">
    <property type="entry name" value="HTH_LACI_1"/>
    <property type="match status" value="1"/>
</dbReference>
<name>A0A557RFC3_9GAMM</name>
<dbReference type="PROSITE" id="PS50932">
    <property type="entry name" value="HTH_LACI_2"/>
    <property type="match status" value="1"/>
</dbReference>
<dbReference type="GO" id="GO:0000976">
    <property type="term" value="F:transcription cis-regulatory region binding"/>
    <property type="evidence" value="ECO:0007669"/>
    <property type="project" value="TreeGrafter"/>
</dbReference>
<dbReference type="AlphaFoldDB" id="A0A557RFC3"/>